<evidence type="ECO:0000256" key="3">
    <source>
        <dbReference type="PROSITE-ProRule" id="PRU00175"/>
    </source>
</evidence>
<comment type="caution">
    <text evidence="6">The sequence shown here is derived from an EMBL/GenBank/DDBJ whole genome shotgun (WGS) entry which is preliminary data.</text>
</comment>
<feature type="compositionally biased region" description="Polar residues" evidence="4">
    <location>
        <begin position="71"/>
        <end position="80"/>
    </location>
</feature>
<keyword evidence="7" id="KW-1185">Reference proteome</keyword>
<protein>
    <recommendedName>
        <fullName evidence="5">RING-type domain-containing protein</fullName>
    </recommendedName>
</protein>
<gene>
    <name evidence="6" type="ORF">QR680_015084</name>
</gene>
<dbReference type="SUPFAM" id="SSF57850">
    <property type="entry name" value="RING/U-box"/>
    <property type="match status" value="1"/>
</dbReference>
<dbReference type="InterPro" id="IPR013083">
    <property type="entry name" value="Znf_RING/FYVE/PHD"/>
</dbReference>
<dbReference type="Proteomes" id="UP001175271">
    <property type="component" value="Unassembled WGS sequence"/>
</dbReference>
<keyword evidence="1 3" id="KW-0863">Zinc-finger</keyword>
<feature type="region of interest" description="Disordered" evidence="4">
    <location>
        <begin position="20"/>
        <end position="94"/>
    </location>
</feature>
<dbReference type="GO" id="GO:0008270">
    <property type="term" value="F:zinc ion binding"/>
    <property type="evidence" value="ECO:0007669"/>
    <property type="project" value="UniProtKB-KW"/>
</dbReference>
<evidence type="ECO:0000256" key="4">
    <source>
        <dbReference type="SAM" id="MobiDB-lite"/>
    </source>
</evidence>
<dbReference type="Pfam" id="PF13920">
    <property type="entry name" value="zf-C3HC4_3"/>
    <property type="match status" value="1"/>
</dbReference>
<dbReference type="PROSITE" id="PS50089">
    <property type="entry name" value="ZF_RING_2"/>
    <property type="match status" value="1"/>
</dbReference>
<accession>A0AA39IB30</accession>
<organism evidence="6 7">
    <name type="scientific">Steinernema hermaphroditum</name>
    <dbReference type="NCBI Taxonomy" id="289476"/>
    <lineage>
        <taxon>Eukaryota</taxon>
        <taxon>Metazoa</taxon>
        <taxon>Ecdysozoa</taxon>
        <taxon>Nematoda</taxon>
        <taxon>Chromadorea</taxon>
        <taxon>Rhabditida</taxon>
        <taxon>Tylenchina</taxon>
        <taxon>Panagrolaimomorpha</taxon>
        <taxon>Strongyloidoidea</taxon>
        <taxon>Steinernematidae</taxon>
        <taxon>Steinernema</taxon>
    </lineage>
</organism>
<feature type="domain" description="RING-type" evidence="5">
    <location>
        <begin position="138"/>
        <end position="184"/>
    </location>
</feature>
<dbReference type="InterPro" id="IPR001841">
    <property type="entry name" value="Znf_RING"/>
</dbReference>
<evidence type="ECO:0000313" key="6">
    <source>
        <dbReference type="EMBL" id="KAK0421150.1"/>
    </source>
</evidence>
<proteinExistence type="predicted"/>
<dbReference type="Gene3D" id="3.30.40.10">
    <property type="entry name" value="Zinc/RING finger domain, C3HC4 (zinc finger)"/>
    <property type="match status" value="1"/>
</dbReference>
<keyword evidence="1 3" id="KW-0479">Metal-binding</keyword>
<evidence type="ECO:0000256" key="1">
    <source>
        <dbReference type="ARBA" id="ARBA00022771"/>
    </source>
</evidence>
<dbReference type="AlphaFoldDB" id="A0AA39IB30"/>
<feature type="compositionally biased region" description="Low complexity" evidence="4">
    <location>
        <begin position="30"/>
        <end position="64"/>
    </location>
</feature>
<reference evidence="6" key="1">
    <citation type="submission" date="2023-06" db="EMBL/GenBank/DDBJ databases">
        <title>Genomic analysis of the entomopathogenic nematode Steinernema hermaphroditum.</title>
        <authorList>
            <person name="Schwarz E.M."/>
            <person name="Heppert J.K."/>
            <person name="Baniya A."/>
            <person name="Schwartz H.T."/>
            <person name="Tan C.-H."/>
            <person name="Antoshechkin I."/>
            <person name="Sternberg P.W."/>
            <person name="Goodrich-Blair H."/>
            <person name="Dillman A.R."/>
        </authorList>
    </citation>
    <scope>NUCLEOTIDE SEQUENCE</scope>
    <source>
        <strain evidence="6">PS9179</strain>
        <tissue evidence="6">Whole animal</tissue>
    </source>
</reference>
<dbReference type="EMBL" id="JAUCMV010000002">
    <property type="protein sequence ID" value="KAK0421150.1"/>
    <property type="molecule type" value="Genomic_DNA"/>
</dbReference>
<evidence type="ECO:0000313" key="7">
    <source>
        <dbReference type="Proteomes" id="UP001175271"/>
    </source>
</evidence>
<name>A0AA39IB30_9BILA</name>
<sequence length="386" mass="43452">MFKCAHKDRSGFLDRVRKRFNSDELPAPRPSRSASLSSSSSSCSIADDIPSTSAPPVSASPLTVRVVKSPSRLSRTSSRASKADRSGSNTKRRHTTSLEVMFEPAFIERILAKRHIKRLYGACDKEEDDLPEISIDECCLCRSRKATVCVDPCRHEIMCRKCAVHLIEISLNKGEDSVKCPICRGEVLGFHYRQKRSTSAAPLRKPRSPADSPSAVHSRSMAFVYVIFGVIKPPHCTYKPIDVPHADLHRPHSRSFVHVSFSSPTGLHFLQISSTNVSAVYGWYPTLAALPPDLKKPKIRQHNQHAEGPFIYFMIVQLTPTVRTVQYELFNFITQRLMRSIKLLFMDPANDYVSWSDIRHSSSKNHGQEEVIKTFPSEGFMRLQAA</sequence>
<evidence type="ECO:0000259" key="5">
    <source>
        <dbReference type="PROSITE" id="PS50089"/>
    </source>
</evidence>
<keyword evidence="2" id="KW-0862">Zinc</keyword>
<evidence type="ECO:0000256" key="2">
    <source>
        <dbReference type="ARBA" id="ARBA00022833"/>
    </source>
</evidence>